<keyword evidence="3" id="KW-0808">Transferase</keyword>
<dbReference type="Pfam" id="PF01636">
    <property type="entry name" value="APH"/>
    <property type="match status" value="1"/>
</dbReference>
<gene>
    <name evidence="3" type="ORF">ABE28_001620</name>
</gene>
<dbReference type="PANTHER" id="PTHR41283:SF1">
    <property type="entry name" value="AMINOGLYCOSIDE PHOSPHOTRANSFERASE DOMAIN-CONTAINING PROTEIN"/>
    <property type="match status" value="1"/>
</dbReference>
<keyword evidence="1" id="KW-0812">Transmembrane</keyword>
<dbReference type="OrthoDB" id="334783at2"/>
<dbReference type="STRING" id="264697.ABE28_001620"/>
<feature type="domain" description="Aminoglycoside phosphotransferase" evidence="2">
    <location>
        <begin position="21"/>
        <end position="242"/>
    </location>
</feature>
<dbReference type="KEGG" id="bmur:ABE28_001620"/>
<dbReference type="AlphaFoldDB" id="A0A1B3XIJ0"/>
<proteinExistence type="predicted"/>
<keyword evidence="4" id="KW-1185">Reference proteome</keyword>
<dbReference type="EMBL" id="CP017080">
    <property type="protein sequence ID" value="AOH53038.1"/>
    <property type="molecule type" value="Genomic_DNA"/>
</dbReference>
<name>A0A1B3XIJ0_9BACI</name>
<protein>
    <submittedName>
        <fullName evidence="3">Aminoglycoside phosphotransferase</fullName>
    </submittedName>
</protein>
<dbReference type="Proteomes" id="UP000077926">
    <property type="component" value="Chromosome"/>
</dbReference>
<evidence type="ECO:0000313" key="4">
    <source>
        <dbReference type="Proteomes" id="UP000077926"/>
    </source>
</evidence>
<dbReference type="SUPFAM" id="SSF56112">
    <property type="entry name" value="Protein kinase-like (PK-like)"/>
    <property type="match status" value="1"/>
</dbReference>
<dbReference type="InterPro" id="IPR011009">
    <property type="entry name" value="Kinase-like_dom_sf"/>
</dbReference>
<dbReference type="RefSeq" id="WP_064462437.1">
    <property type="nucleotide sequence ID" value="NZ_CP017080.1"/>
</dbReference>
<keyword evidence="1" id="KW-0472">Membrane</keyword>
<keyword evidence="1" id="KW-1133">Transmembrane helix</keyword>
<evidence type="ECO:0000313" key="3">
    <source>
        <dbReference type="EMBL" id="AOH53038.1"/>
    </source>
</evidence>
<dbReference type="Gene3D" id="3.90.1200.10">
    <property type="match status" value="1"/>
</dbReference>
<organism evidence="3 4">
    <name type="scientific">Peribacillus muralis</name>
    <dbReference type="NCBI Taxonomy" id="264697"/>
    <lineage>
        <taxon>Bacteria</taxon>
        <taxon>Bacillati</taxon>
        <taxon>Bacillota</taxon>
        <taxon>Bacilli</taxon>
        <taxon>Bacillales</taxon>
        <taxon>Bacillaceae</taxon>
        <taxon>Peribacillus</taxon>
    </lineage>
</organism>
<evidence type="ECO:0000256" key="1">
    <source>
        <dbReference type="SAM" id="Phobius"/>
    </source>
</evidence>
<evidence type="ECO:0000259" key="2">
    <source>
        <dbReference type="Pfam" id="PF01636"/>
    </source>
</evidence>
<feature type="transmembrane region" description="Helical" evidence="1">
    <location>
        <begin position="251"/>
        <end position="273"/>
    </location>
</feature>
<dbReference type="PANTHER" id="PTHR41283">
    <property type="entry name" value="AMINOGLYCOSIDE PHOSPHOTRANSFERASE"/>
    <property type="match status" value="1"/>
</dbReference>
<accession>A0A1B3XIJ0</accession>
<sequence>MDDIIKNLQDRVKFLQNATKIKKLSKGYSPDKKYVVYVDDNKFLLRVYDMEGYEKKKKEFQILLEMKQFNVQSSQPIDIGIIEALNTGYNIYSYIDGIDAKEAIHTLKEEEQYKMGMEAGIQLSRMHLYEAPSTVKPWYDRAMDKHYRYLNAYKSCGIKIKNDEKIIDFIEKNKHHMKNRSNHFQHDDFHLENIIVKDKQYAGVIDFNNFDWGDPFHDFVKVALFQRESSVPFSIGQIEGYFGGSVPEDFWMLYSIYTGMVIFSSIVWSLRFATDNLDAMITRLYVVLEDHKNFELLKPTWYEPNKLLS</sequence>
<dbReference type="GO" id="GO:0016740">
    <property type="term" value="F:transferase activity"/>
    <property type="evidence" value="ECO:0007669"/>
    <property type="project" value="UniProtKB-KW"/>
</dbReference>
<dbReference type="InterPro" id="IPR002575">
    <property type="entry name" value="Aminoglycoside_PTrfase"/>
</dbReference>
<reference evidence="3 4" key="1">
    <citation type="submission" date="2016-08" db="EMBL/GenBank/DDBJ databases">
        <title>Complete genome sequence of Bacillus muralis G25-68, a strain with toxicity to nematodes.</title>
        <authorList>
            <person name="Zheng Z."/>
        </authorList>
    </citation>
    <scope>NUCLEOTIDE SEQUENCE [LARGE SCALE GENOMIC DNA]</scope>
    <source>
        <strain evidence="3 4">G25-68</strain>
    </source>
</reference>